<evidence type="ECO:0000313" key="2">
    <source>
        <dbReference type="Proteomes" id="UP000326582"/>
    </source>
</evidence>
<dbReference type="Proteomes" id="UP000326582">
    <property type="component" value="Chromosome 2"/>
</dbReference>
<proteinExistence type="predicted"/>
<protein>
    <submittedName>
        <fullName evidence="1">Sphingoid long-chain base transporter</fullName>
    </submittedName>
</protein>
<organism evidence="1 2">
    <name type="scientific">Clavispora lusitaniae</name>
    <name type="common">Candida lusitaniae</name>
    <dbReference type="NCBI Taxonomy" id="36911"/>
    <lineage>
        <taxon>Eukaryota</taxon>
        <taxon>Fungi</taxon>
        <taxon>Dikarya</taxon>
        <taxon>Ascomycota</taxon>
        <taxon>Saccharomycotina</taxon>
        <taxon>Pichiomycetes</taxon>
        <taxon>Metschnikowiaceae</taxon>
        <taxon>Clavispora</taxon>
    </lineage>
</organism>
<evidence type="ECO:0000313" key="1">
    <source>
        <dbReference type="EMBL" id="QFZ26314.1"/>
    </source>
</evidence>
<name>A0ACD0WFH7_CLALS</name>
<keyword evidence="2" id="KW-1185">Reference proteome</keyword>
<sequence length="422" mass="46519">MISVNSTSINPTHVTGLLHTLSSASSILATAHKNGPVYTYSQYLRGASASLNAISAESVLATATASSAKASASAALRSAALDLAGLEWEQNQYTEWLTLWPNALFTGVFGFLLVFHFGLTIFSRYWYFGTTFVIGTGLCFGGYLARSLSVNHESEQNPFLVQIIVLTIAPAFLMAGVYYILGKMLVLHGPGYSTLRPKWFSYIFVSCDLISLIVQAVGGAMAADAVSQADDTAPGTHVMVAGIAFQVVSMSFFLLVFFEFVFKLYFRCSPDIRFSFGTLIGLFFDTKRGRQLRPELDAHYIRGFESVRQRQAFSYVPLAVFASTVCIYIRCIYRLVELAGGWRGYVITHEAFLMALDALQVAFSCFIFILFHPYVMWGPRSQLHALQKEVSESEKYKEEAVNGDLEEGDGVESTISGGSSWH</sequence>
<gene>
    <name evidence="1" type="ORF">EJF14_20213</name>
</gene>
<reference evidence="2" key="1">
    <citation type="journal article" date="2019" name="MBio">
        <title>Comparative genomics for the elucidation of multidrug resistance (MDR) in Candida lusitaniae.</title>
        <authorList>
            <person name="Kannan A."/>
            <person name="Asner S.A."/>
            <person name="Trachsel E."/>
            <person name="Kelly S."/>
            <person name="Parker J."/>
            <person name="Sanglard D."/>
        </authorList>
    </citation>
    <scope>NUCLEOTIDE SEQUENCE [LARGE SCALE GENOMIC DNA]</scope>
    <source>
        <strain evidence="2">P1</strain>
    </source>
</reference>
<dbReference type="EMBL" id="CP038485">
    <property type="protein sequence ID" value="QFZ26314.1"/>
    <property type="molecule type" value="Genomic_DNA"/>
</dbReference>
<accession>A0ACD0WFH7</accession>